<dbReference type="InterPro" id="IPR050967">
    <property type="entry name" value="Thiamine_Salvage_TenA"/>
</dbReference>
<dbReference type="PANTHER" id="PTHR43198:SF2">
    <property type="entry name" value="SI:CH1073-67J19.1-RELATED"/>
    <property type="match status" value="1"/>
</dbReference>
<dbReference type="SMR" id="A0A646HLU2"/>
<gene>
    <name evidence="1" type="ORF">F7D59_15790</name>
</gene>
<proteinExistence type="predicted"/>
<evidence type="ECO:0000313" key="2">
    <source>
        <dbReference type="Proteomes" id="UP000420635"/>
    </source>
</evidence>
<dbReference type="GO" id="GO:0005829">
    <property type="term" value="C:cytosol"/>
    <property type="evidence" value="ECO:0007669"/>
    <property type="project" value="TreeGrafter"/>
</dbReference>
<organism evidence="1 2">
    <name type="scientific">Segatella copri</name>
    <dbReference type="NCBI Taxonomy" id="165179"/>
    <lineage>
        <taxon>Bacteria</taxon>
        <taxon>Pseudomonadati</taxon>
        <taxon>Bacteroidota</taxon>
        <taxon>Bacteroidia</taxon>
        <taxon>Bacteroidales</taxon>
        <taxon>Prevotellaceae</taxon>
        <taxon>Segatella</taxon>
    </lineage>
</organism>
<dbReference type="AlphaFoldDB" id="A0A646HLU2"/>
<dbReference type="FunFam" id="1.20.910.10:FF:000023">
    <property type="entry name" value="TenA family transcriptional activator-like protein"/>
    <property type="match status" value="1"/>
</dbReference>
<dbReference type="InterPro" id="IPR016084">
    <property type="entry name" value="Haem_Oase-like_multi-hlx"/>
</dbReference>
<dbReference type="Proteomes" id="UP000420635">
    <property type="component" value="Unassembled WGS sequence"/>
</dbReference>
<dbReference type="RefSeq" id="WP_011108665.1">
    <property type="nucleotide sequence ID" value="NZ_VZAS01000156.1"/>
</dbReference>
<dbReference type="Gene3D" id="1.20.910.10">
    <property type="entry name" value="Heme oxygenase-like"/>
    <property type="match status" value="1"/>
</dbReference>
<evidence type="ECO:0000313" key="1">
    <source>
        <dbReference type="EMBL" id="MQN91270.1"/>
    </source>
</evidence>
<reference evidence="2" key="1">
    <citation type="submission" date="2019-09" db="EMBL/GenBank/DDBJ databases">
        <title>Distinct polysaccharide growth profiles of human intestinal Prevotella copri isolates.</title>
        <authorList>
            <person name="Fehlner-Peach H."/>
            <person name="Magnabosco C."/>
            <person name="Raghavan V."/>
            <person name="Scher J.U."/>
            <person name="Tett A."/>
            <person name="Cox L.M."/>
            <person name="Gottsegen C."/>
            <person name="Watters A."/>
            <person name="Wiltshire- Gordon J.D."/>
            <person name="Segata N."/>
            <person name="Bonneau R."/>
            <person name="Littman D.R."/>
        </authorList>
    </citation>
    <scope>NUCLEOTIDE SEQUENCE [LARGE SCALE GENOMIC DNA]</scope>
    <source>
        <strain evidence="2">iP54</strain>
    </source>
</reference>
<dbReference type="CDD" id="cd19359">
    <property type="entry name" value="TenA_C_Bt3146-like"/>
    <property type="match status" value="1"/>
</dbReference>
<dbReference type="SUPFAM" id="SSF48613">
    <property type="entry name" value="Heme oxygenase-like"/>
    <property type="match status" value="1"/>
</dbReference>
<protein>
    <submittedName>
        <fullName evidence="1">Uncharacterized protein</fullName>
    </submittedName>
</protein>
<accession>A0A646HLU2</accession>
<name>A0A646HLU2_9BACT</name>
<sequence>MNDFKNQWLRKRTFAIPASRLTGRLTTLKSDVPAADSLFWKLWNGSLDTAVQVLQTDYFKGIAAGTLDPNAYGSLMVQDGYYCFRGRDDYATAATCAQDETLREFFKAKAKSYDEYNETYHQTWHLREASGLIPGTDIKDYADYEAYVAGSLASPYMCVVMLPCEYLWPWIANFLDGYTPTNSLYRFWIEWNGGTPNGAYQMGNMLEQYRDKIDEDKAVEIFNTAMNYELKVFTSSTILTTIENGK</sequence>
<dbReference type="GeneID" id="60924326"/>
<comment type="caution">
    <text evidence="1">The sequence shown here is derived from an EMBL/GenBank/DDBJ whole genome shotgun (WGS) entry which is preliminary data.</text>
</comment>
<dbReference type="EMBL" id="VZBQ01000162">
    <property type="protein sequence ID" value="MQN91270.1"/>
    <property type="molecule type" value="Genomic_DNA"/>
</dbReference>
<dbReference type="PANTHER" id="PTHR43198">
    <property type="entry name" value="BIFUNCTIONAL TH2 PROTEIN"/>
    <property type="match status" value="1"/>
</dbReference>